<sequence length="630" mass="73196">MLFSKPFHNKKSNDAEALCADINKEDQLQNGKYFTLYETSNEHNWNITLDKIAELEAKETTNLRIALLIGESHILSIAPEISQHADLIICNDVNTQLNQYTQFLVSCMRKASSRQEFEQYYKEMSDEKFANPLVNNKNSIDCLWQNLTHNIIKEKFFLSTEERFLACKKAVDSLYFSWSKVDLFKPNECILLKELIDKNHGAVTVLNVTNLHNYCQGSREQYKQAINVLLDKSDNPFLLYSLSYGSYGNASYLISKLSVGTEDYFHFYNEGEKLNRDRPDNCRIDPMINLANLILKTKALELNLPLRFVPKLSLIEESIRISVNTLPNTSLSTDIRHTLYLLLKDLLPWDYQYYYEEAELYKKPMIFITDKLYSQYLYLKNTYVIRKDNCACYLALGRNEKSISDRILYGKISIEDTKLLEEILNPISLPEKPTSIHQLKEDGLLSEDACQKIEEVIISRIGKARYDLTRFYQPVNVSRLRDFIEEHIPAVYVTRLIAKTNIYLKQLAKELQLPPYLIPEVKAIENSQELQLILPKDIPLNYAEPLYFILCAFVDHEIFYVDEADRQEFILFWLKSCSEKGLQLPLHELHGFVSAQQEKVFTNDYGFFSGSTPQEVLPAWIENPIQPVIS</sequence>
<dbReference type="AlphaFoldDB" id="A0A0W0YB27"/>
<proteinExistence type="predicted"/>
<protein>
    <submittedName>
        <fullName evidence="1">Uncharacterized protein</fullName>
    </submittedName>
</protein>
<name>A0A0W0YB27_9GAMM</name>
<organism evidence="1 2">
    <name type="scientific">Legionella santicrucis</name>
    <dbReference type="NCBI Taxonomy" id="45074"/>
    <lineage>
        <taxon>Bacteria</taxon>
        <taxon>Pseudomonadati</taxon>
        <taxon>Pseudomonadota</taxon>
        <taxon>Gammaproteobacteria</taxon>
        <taxon>Legionellales</taxon>
        <taxon>Legionellaceae</taxon>
        <taxon>Legionella</taxon>
    </lineage>
</organism>
<dbReference type="RefSeq" id="WP_058515419.1">
    <property type="nucleotide sequence ID" value="NZ_CAAAIH010000036.1"/>
</dbReference>
<dbReference type="PATRIC" id="fig|45074.5.peg.3759"/>
<accession>A0A0W0YB27</accession>
<reference evidence="1 2" key="1">
    <citation type="submission" date="2015-11" db="EMBL/GenBank/DDBJ databases">
        <title>Genomic analysis of 38 Legionella species identifies large and diverse effector repertoires.</title>
        <authorList>
            <person name="Burstein D."/>
            <person name="Amaro F."/>
            <person name="Zusman T."/>
            <person name="Lifshitz Z."/>
            <person name="Cohen O."/>
            <person name="Gilbert J.A."/>
            <person name="Pupko T."/>
            <person name="Shuman H.A."/>
            <person name="Segal G."/>
        </authorList>
    </citation>
    <scope>NUCLEOTIDE SEQUENCE [LARGE SCALE GENOMIC DNA]</scope>
    <source>
        <strain evidence="1 2">SC-63-C7</strain>
    </source>
</reference>
<keyword evidence="2" id="KW-1185">Reference proteome</keyword>
<evidence type="ECO:0000313" key="2">
    <source>
        <dbReference type="Proteomes" id="UP000054703"/>
    </source>
</evidence>
<evidence type="ECO:0000313" key="1">
    <source>
        <dbReference type="EMBL" id="KTD53830.1"/>
    </source>
</evidence>
<gene>
    <name evidence="1" type="ORF">Lsan_3494</name>
</gene>
<dbReference type="EMBL" id="LNYU01000090">
    <property type="protein sequence ID" value="KTD53830.1"/>
    <property type="molecule type" value="Genomic_DNA"/>
</dbReference>
<comment type="caution">
    <text evidence="1">The sequence shown here is derived from an EMBL/GenBank/DDBJ whole genome shotgun (WGS) entry which is preliminary data.</text>
</comment>
<dbReference type="OrthoDB" id="9800461at2"/>
<dbReference type="Proteomes" id="UP000054703">
    <property type="component" value="Unassembled WGS sequence"/>
</dbReference>